<reference evidence="1 2" key="1">
    <citation type="submission" date="2017-01" db="EMBL/GenBank/DDBJ databases">
        <authorList>
            <person name="Mah S.A."/>
            <person name="Swanson W.J."/>
            <person name="Moy G.W."/>
            <person name="Vacquier V.D."/>
        </authorList>
    </citation>
    <scope>NUCLEOTIDE SEQUENCE [LARGE SCALE GENOMIC DNA]</scope>
    <source>
        <strain evidence="1 2">GSMNP</strain>
    </source>
</reference>
<sequence length="81" mass="8839">MANIPARLLTLPSVLPNDPFDIPSISCASSLAHPIATRLSTVIAAVPTIYGLRFPYLDLQLSLSPPITGCINNPFFLYIWQ</sequence>
<protein>
    <submittedName>
        <fullName evidence="1">Uncharacterized protein</fullName>
    </submittedName>
</protein>
<keyword evidence="2" id="KW-1185">Reference proteome</keyword>
<proteinExistence type="predicted"/>
<dbReference type="Proteomes" id="UP000187283">
    <property type="component" value="Unassembled WGS sequence"/>
</dbReference>
<evidence type="ECO:0000313" key="1">
    <source>
        <dbReference type="EMBL" id="OMJ10656.1"/>
    </source>
</evidence>
<gene>
    <name evidence="1" type="ORF">AYI70_g10191</name>
</gene>
<accession>A0A1R1X7R6</accession>
<organism evidence="1 2">
    <name type="scientific">Smittium culicis</name>
    <dbReference type="NCBI Taxonomy" id="133412"/>
    <lineage>
        <taxon>Eukaryota</taxon>
        <taxon>Fungi</taxon>
        <taxon>Fungi incertae sedis</taxon>
        <taxon>Zoopagomycota</taxon>
        <taxon>Kickxellomycotina</taxon>
        <taxon>Harpellomycetes</taxon>
        <taxon>Harpellales</taxon>
        <taxon>Legeriomycetaceae</taxon>
        <taxon>Smittium</taxon>
    </lineage>
</organism>
<name>A0A1R1X7R6_9FUNG</name>
<comment type="caution">
    <text evidence="1">The sequence shown here is derived from an EMBL/GenBank/DDBJ whole genome shotgun (WGS) entry which is preliminary data.</text>
</comment>
<evidence type="ECO:0000313" key="2">
    <source>
        <dbReference type="Proteomes" id="UP000187283"/>
    </source>
</evidence>
<dbReference type="OrthoDB" id="10369176at2759"/>
<dbReference type="AlphaFoldDB" id="A0A1R1X7R6"/>
<dbReference type="EMBL" id="LSSN01004897">
    <property type="protein sequence ID" value="OMJ10656.1"/>
    <property type="molecule type" value="Genomic_DNA"/>
</dbReference>